<gene>
    <name evidence="2" type="ORF">B5V51_3923</name>
</gene>
<dbReference type="EMBL" id="NWSH01001948">
    <property type="protein sequence ID" value="PCG69593.1"/>
    <property type="molecule type" value="Genomic_DNA"/>
</dbReference>
<dbReference type="SMART" id="SM00587">
    <property type="entry name" value="CHK"/>
    <property type="match status" value="1"/>
</dbReference>
<dbReference type="STRING" id="7102.A0A2A4JDX0"/>
<dbReference type="AlphaFoldDB" id="A0A2A4JDX0"/>
<accession>A0A2A4JDX0</accession>
<protein>
    <recommendedName>
        <fullName evidence="1">CHK kinase-like domain-containing protein</fullName>
    </recommendedName>
</protein>
<dbReference type="PANTHER" id="PTHR11012:SF54">
    <property type="entry name" value="CHK KINASE-LIKE DOMAIN-CONTAINING PROTEIN"/>
    <property type="match status" value="1"/>
</dbReference>
<dbReference type="Gene3D" id="3.90.1200.10">
    <property type="match status" value="1"/>
</dbReference>
<proteinExistence type="predicted"/>
<dbReference type="PANTHER" id="PTHR11012">
    <property type="entry name" value="PROTEIN KINASE-LIKE DOMAIN-CONTAINING"/>
    <property type="match status" value="1"/>
</dbReference>
<feature type="domain" description="CHK kinase-like" evidence="1">
    <location>
        <begin position="132"/>
        <end position="323"/>
    </location>
</feature>
<dbReference type="SUPFAM" id="SSF56112">
    <property type="entry name" value="Protein kinase-like (PK-like)"/>
    <property type="match status" value="1"/>
</dbReference>
<dbReference type="InterPro" id="IPR004119">
    <property type="entry name" value="EcKL"/>
</dbReference>
<reference evidence="2" key="1">
    <citation type="submission" date="2017-09" db="EMBL/GenBank/DDBJ databases">
        <title>Contemporary evolution of a Lepidopteran species, Heliothis virescens, in response to modern agricultural practices.</title>
        <authorList>
            <person name="Fritz M.L."/>
            <person name="Deyonke A.M."/>
            <person name="Papanicolaou A."/>
            <person name="Micinski S."/>
            <person name="Westbrook J."/>
            <person name="Gould F."/>
        </authorList>
    </citation>
    <scope>NUCLEOTIDE SEQUENCE [LARGE SCALE GENOMIC DNA]</scope>
    <source>
        <strain evidence="2">HvINT-</strain>
        <tissue evidence="2">Whole body</tissue>
    </source>
</reference>
<evidence type="ECO:0000313" key="2">
    <source>
        <dbReference type="EMBL" id="PCG69593.1"/>
    </source>
</evidence>
<dbReference type="InterPro" id="IPR011009">
    <property type="entry name" value="Kinase-like_dom_sf"/>
</dbReference>
<organism evidence="2">
    <name type="scientific">Heliothis virescens</name>
    <name type="common">Tobacco budworm moth</name>
    <dbReference type="NCBI Taxonomy" id="7102"/>
    <lineage>
        <taxon>Eukaryota</taxon>
        <taxon>Metazoa</taxon>
        <taxon>Ecdysozoa</taxon>
        <taxon>Arthropoda</taxon>
        <taxon>Hexapoda</taxon>
        <taxon>Insecta</taxon>
        <taxon>Pterygota</taxon>
        <taxon>Neoptera</taxon>
        <taxon>Endopterygota</taxon>
        <taxon>Lepidoptera</taxon>
        <taxon>Glossata</taxon>
        <taxon>Ditrysia</taxon>
        <taxon>Noctuoidea</taxon>
        <taxon>Noctuidae</taxon>
        <taxon>Heliothinae</taxon>
        <taxon>Heliothis</taxon>
    </lineage>
</organism>
<name>A0A2A4JDX0_HELVI</name>
<dbReference type="Pfam" id="PF02958">
    <property type="entry name" value="EcKL"/>
    <property type="match status" value="1"/>
</dbReference>
<dbReference type="InterPro" id="IPR015897">
    <property type="entry name" value="CHK_kinase-like"/>
</dbReference>
<sequence length="423" mass="49314">MAQYNFEGDLENLNERQLQFIHKVILDHDSKFKKAYFSKLGQAGDNFVGNVKRISVEGEKRTIKMVLKYAVSDAMLRDITNTEVMFKNEHIMYTEVLPKFVELQRTVGVPEQDQYRYAKCYGSLNEAPSEVIILEDLNESGFSMLNKFNSLSNECVISILQNFAAMHSLSYVLKNKEAEKFNHFKEQLTDPWKSAYDKPELKNRFQIVEDEIVSVLEDSHHKKLVKNKIIEIFELRAKLIEFEKSNKYSVIQQGDAWTNNIMFKLDQDPVQSILIDFQASFNNSPVIDLLFMIFNCTDHETRVKHYYDWIDYYHSELDKSLSNFGLKVSLIYPRDQMDADIRTYAKLIFGQSLVLANMLMRDPKEAAELVEVMRDMDKNAIPDTMKTGNLQVQSQNRIKKRIFGVIDSFEEFGLLEAVSQWDD</sequence>
<comment type="caution">
    <text evidence="2">The sequence shown here is derived from an EMBL/GenBank/DDBJ whole genome shotgun (WGS) entry which is preliminary data.</text>
</comment>
<evidence type="ECO:0000259" key="1">
    <source>
        <dbReference type="SMART" id="SM00587"/>
    </source>
</evidence>